<dbReference type="EMBL" id="JARAOX010000169">
    <property type="protein sequence ID" value="MDD9783394.1"/>
    <property type="molecule type" value="Genomic_DNA"/>
</dbReference>
<protein>
    <submittedName>
        <fullName evidence="7">Amino acid permease</fullName>
    </submittedName>
</protein>
<feature type="transmembrane region" description="Helical" evidence="6">
    <location>
        <begin position="28"/>
        <end position="53"/>
    </location>
</feature>
<comment type="caution">
    <text evidence="7">The sequence shown here is derived from an EMBL/GenBank/DDBJ whole genome shotgun (WGS) entry which is preliminary data.</text>
</comment>
<comment type="subcellular location">
    <subcellularLocation>
        <location evidence="1">Membrane</location>
        <topology evidence="1">Multi-pass membrane protein</topology>
    </subcellularLocation>
</comment>
<evidence type="ECO:0000256" key="2">
    <source>
        <dbReference type="ARBA" id="ARBA00022448"/>
    </source>
</evidence>
<feature type="transmembrane region" description="Helical" evidence="6">
    <location>
        <begin position="298"/>
        <end position="321"/>
    </location>
</feature>
<feature type="transmembrane region" description="Helical" evidence="6">
    <location>
        <begin position="183"/>
        <end position="203"/>
    </location>
</feature>
<evidence type="ECO:0000256" key="1">
    <source>
        <dbReference type="ARBA" id="ARBA00004141"/>
    </source>
</evidence>
<name>A0ABD4WTE8_PRIMG</name>
<feature type="transmembrane region" description="Helical" evidence="6">
    <location>
        <begin position="254"/>
        <end position="278"/>
    </location>
</feature>
<feature type="transmembrane region" description="Helical" evidence="6">
    <location>
        <begin position="375"/>
        <end position="395"/>
    </location>
</feature>
<keyword evidence="2" id="KW-0813">Transport</keyword>
<dbReference type="PIRSF" id="PIRSF006060">
    <property type="entry name" value="AA_transporter"/>
    <property type="match status" value="1"/>
</dbReference>
<dbReference type="RefSeq" id="WP_274588983.1">
    <property type="nucleotide sequence ID" value="NZ_JARAOX010000169.1"/>
</dbReference>
<gene>
    <name evidence="7" type="ORF">PVE99_13480</name>
</gene>
<keyword evidence="3 6" id="KW-0812">Transmembrane</keyword>
<reference evidence="7 8" key="1">
    <citation type="submission" date="2023-02" db="EMBL/GenBank/DDBJ databases">
        <authorList>
            <person name="Olszewska D."/>
        </authorList>
    </citation>
    <scope>NUCLEOTIDE SEQUENCE [LARGE SCALE GENOMIC DNA]</scope>
    <source>
        <strain evidence="7 8">FDU301</strain>
    </source>
</reference>
<accession>A0ABD4WTE8</accession>
<evidence type="ECO:0000256" key="3">
    <source>
        <dbReference type="ARBA" id="ARBA00022692"/>
    </source>
</evidence>
<organism evidence="7 8">
    <name type="scientific">Priestia megaterium</name>
    <name type="common">Bacillus megaterium</name>
    <dbReference type="NCBI Taxonomy" id="1404"/>
    <lineage>
        <taxon>Bacteria</taxon>
        <taxon>Bacillati</taxon>
        <taxon>Bacillota</taxon>
        <taxon>Bacilli</taxon>
        <taxon>Bacillales</taxon>
        <taxon>Bacillaceae</taxon>
        <taxon>Priestia</taxon>
    </lineage>
</organism>
<proteinExistence type="predicted"/>
<dbReference type="Pfam" id="PF13520">
    <property type="entry name" value="AA_permease_2"/>
    <property type="match status" value="1"/>
</dbReference>
<evidence type="ECO:0000313" key="7">
    <source>
        <dbReference type="EMBL" id="MDD9783394.1"/>
    </source>
</evidence>
<dbReference type="Gene3D" id="1.20.1740.10">
    <property type="entry name" value="Amino acid/polyamine transporter I"/>
    <property type="match status" value="1"/>
</dbReference>
<keyword evidence="4 6" id="KW-1133">Transmembrane helix</keyword>
<feature type="transmembrane region" description="Helical" evidence="6">
    <location>
        <begin position="215"/>
        <end position="233"/>
    </location>
</feature>
<dbReference type="PANTHER" id="PTHR43243:SF4">
    <property type="entry name" value="CATIONIC AMINO ACID TRANSPORTER 4"/>
    <property type="match status" value="1"/>
</dbReference>
<sequence>MSNLFAKKDVNKLLEENAAKESTKTLGLFDVILMGVGATIGTGVLVIAGLVAARDAGPSVSISFVISAVACILVALCYAEFGSAIPSSGGAYTYIYVSLGKFVAHLIGWSIVGCYTVSLASVAGGWSSYVNNVLTEFGIRLPESFTAIPSDGGIINLPAVFIVLCMSFLLTRGVKESKKINNLMVLIKIGIVLLFVAVGVFFIHTNNWHPFTPFGVKGIFAGAASVFFAYNGFDAISTSAEEVKNPQRNLPLGILIALSVCAVIYVVIALVLTGMVSYKELNVGDALSYALNSVGQEWAALIVSIGAVIGIMAVVFAYLFVVPRILMSMSHDGLLPSLFAKVNRKNSEPVISTWLVGALGAVVAGFVDLKQLADLANMLAIVTFAAVSFSILALRKTQPNLKRGFKVPFVPFIPIIAILCCIFLMFNLSMKTWMYSIGWMLIGVFIYVGYGRNKKSVYQKRL</sequence>
<evidence type="ECO:0000256" key="6">
    <source>
        <dbReference type="SAM" id="Phobius"/>
    </source>
</evidence>
<dbReference type="InterPro" id="IPR002293">
    <property type="entry name" value="AA/rel_permease1"/>
</dbReference>
<dbReference type="AlphaFoldDB" id="A0ABD4WTE8"/>
<feature type="transmembrane region" description="Helical" evidence="6">
    <location>
        <begin position="59"/>
        <end position="81"/>
    </location>
</feature>
<feature type="transmembrane region" description="Helical" evidence="6">
    <location>
        <begin position="432"/>
        <end position="450"/>
    </location>
</feature>
<evidence type="ECO:0000256" key="5">
    <source>
        <dbReference type="ARBA" id="ARBA00023136"/>
    </source>
</evidence>
<evidence type="ECO:0000256" key="4">
    <source>
        <dbReference type="ARBA" id="ARBA00022989"/>
    </source>
</evidence>
<feature type="transmembrane region" description="Helical" evidence="6">
    <location>
        <begin position="407"/>
        <end position="426"/>
    </location>
</feature>
<dbReference type="PANTHER" id="PTHR43243">
    <property type="entry name" value="INNER MEMBRANE TRANSPORTER YGJI-RELATED"/>
    <property type="match status" value="1"/>
</dbReference>
<keyword evidence="5 6" id="KW-0472">Membrane</keyword>
<dbReference type="Proteomes" id="UP001213771">
    <property type="component" value="Unassembled WGS sequence"/>
</dbReference>
<feature type="transmembrane region" description="Helical" evidence="6">
    <location>
        <begin position="102"/>
        <end position="126"/>
    </location>
</feature>
<dbReference type="GO" id="GO:0016020">
    <property type="term" value="C:membrane"/>
    <property type="evidence" value="ECO:0007669"/>
    <property type="project" value="UniProtKB-SubCell"/>
</dbReference>
<feature type="transmembrane region" description="Helical" evidence="6">
    <location>
        <begin position="350"/>
        <end position="369"/>
    </location>
</feature>
<feature type="transmembrane region" description="Helical" evidence="6">
    <location>
        <begin position="153"/>
        <end position="171"/>
    </location>
</feature>
<evidence type="ECO:0000313" key="8">
    <source>
        <dbReference type="Proteomes" id="UP001213771"/>
    </source>
</evidence>